<keyword evidence="2" id="KW-0812">Transmembrane</keyword>
<evidence type="ECO:0000313" key="4">
    <source>
        <dbReference type="Proteomes" id="UP000015530"/>
    </source>
</evidence>
<dbReference type="AlphaFoldDB" id="T0KGW6"/>
<comment type="caution">
    <text evidence="3">The sequence shown here is derived from an EMBL/GenBank/DDBJ whole genome shotgun (WGS) entry which is preliminary data.</text>
</comment>
<keyword evidence="2" id="KW-0472">Membrane</keyword>
<dbReference type="EMBL" id="AMYD01001075">
    <property type="protein sequence ID" value="EQB54677.1"/>
    <property type="molecule type" value="Genomic_DNA"/>
</dbReference>
<feature type="region of interest" description="Disordered" evidence="1">
    <location>
        <begin position="559"/>
        <end position="586"/>
    </location>
</feature>
<name>T0KGW6_COLGC</name>
<proteinExistence type="predicted"/>
<evidence type="ECO:0000313" key="3">
    <source>
        <dbReference type="EMBL" id="EQB54677.1"/>
    </source>
</evidence>
<organism evidence="3 4">
    <name type="scientific">Colletotrichum gloeosporioides (strain Cg-14)</name>
    <name type="common">Anthracnose fungus</name>
    <name type="synonym">Glomerella cingulata</name>
    <dbReference type="NCBI Taxonomy" id="1237896"/>
    <lineage>
        <taxon>Eukaryota</taxon>
        <taxon>Fungi</taxon>
        <taxon>Dikarya</taxon>
        <taxon>Ascomycota</taxon>
        <taxon>Pezizomycotina</taxon>
        <taxon>Sordariomycetes</taxon>
        <taxon>Hypocreomycetidae</taxon>
        <taxon>Glomerellales</taxon>
        <taxon>Glomerellaceae</taxon>
        <taxon>Colletotrichum</taxon>
        <taxon>Colletotrichum gloeosporioides species complex</taxon>
    </lineage>
</organism>
<accession>T0KGW6</accession>
<reference evidence="4" key="1">
    <citation type="journal article" date="2013" name="Mol. Plant Microbe Interact.">
        <title>Global aspects of pacC regulation of pathogenicity genes in Colletotrichum gloeosporioides as revealed by transcriptome analysis.</title>
        <authorList>
            <person name="Alkan N."/>
            <person name="Meng X."/>
            <person name="Friedlander G."/>
            <person name="Reuveni E."/>
            <person name="Sukno S."/>
            <person name="Sherman A."/>
            <person name="Thon M."/>
            <person name="Fluhr R."/>
            <person name="Prusky D."/>
        </authorList>
    </citation>
    <scope>NUCLEOTIDE SEQUENCE [LARGE SCALE GENOMIC DNA]</scope>
    <source>
        <strain evidence="4">Cg-14</strain>
    </source>
</reference>
<protein>
    <submittedName>
        <fullName evidence="3">Uncharacterized protein</fullName>
    </submittedName>
</protein>
<dbReference type="Proteomes" id="UP000015530">
    <property type="component" value="Unassembled WGS sequence"/>
</dbReference>
<dbReference type="PANTHER" id="PTHR35041:SF3">
    <property type="entry name" value="FORMYLMETHIONINE DEFORMYLASE-LIKE PROTEIN"/>
    <property type="match status" value="1"/>
</dbReference>
<gene>
    <name evidence="3" type="ORF">CGLO_05454</name>
</gene>
<dbReference type="OMA" id="GNDPFPM"/>
<evidence type="ECO:0000256" key="2">
    <source>
        <dbReference type="SAM" id="Phobius"/>
    </source>
</evidence>
<dbReference type="OrthoDB" id="5340195at2759"/>
<dbReference type="HOGENOM" id="CLU_008809_0_0_1"/>
<keyword evidence="2" id="KW-1133">Transmembrane helix</keyword>
<sequence>MLTTATLDDMVAAHETPFSLLNWEFLTNAKVVTLLALYSWLSPLVVILTTNTLLLQPAEEIQEAMCPGVPTLNFSFEADFHGGDGMKIFGVQQVSLNLWDTKSENSSEFPSDYIYTWNGRSDLSTQYFEMAMKLNRSLTYFDDNFIVCERGWNCTIEVQFEGPAYKCQQIARGVGAKVGGLRQESGEVESPISFEMLAPTGNYSWIGHPGLGDYALPQMNPNWTRDRERDTPIPKNMGAFRTEPVVWIGYSEYINSTIPPDTERSGTEYNPDAWEPVLIACEHYEAVYTAELRYIDGSQVHRIKSRKLIAPIINTTFVGYTETDDGTWDDTTAFPESNYVLPSDVKRYGKIAAYHSFGAFIRSTINGTIHNRFTARTPVENTNLIDSGGMLVHPGLMERFQTHYEMFLLSLLGNPNYVGLSWAANPKSAPVPGEIIPPKSSEYRCARSRPGVKYYYRTRILVIVYSVAALLAILGVAAGTIALRKNGGVPRNTRFSSILAATRAKSLNQVNWDGPERDNGNISSDLKRQKLGYGKLRSSEGDGVHGDGSHESKTAEAQYGFGFEGEVDQTPAMRSRRAFFTNAADG</sequence>
<dbReference type="PANTHER" id="PTHR35041">
    <property type="entry name" value="MEDIATOR OF RNA POLYMERASE II TRANSCRIPTION SUBUNIT 1"/>
    <property type="match status" value="1"/>
</dbReference>
<evidence type="ECO:0000256" key="1">
    <source>
        <dbReference type="SAM" id="MobiDB-lite"/>
    </source>
</evidence>
<feature type="transmembrane region" description="Helical" evidence="2">
    <location>
        <begin position="460"/>
        <end position="483"/>
    </location>
</feature>
<dbReference type="STRING" id="1237896.T0KGW6"/>